<evidence type="ECO:0000259" key="2">
    <source>
        <dbReference type="PROSITE" id="PS50937"/>
    </source>
</evidence>
<evidence type="ECO:0000256" key="1">
    <source>
        <dbReference type="ARBA" id="ARBA00023125"/>
    </source>
</evidence>
<organism evidence="3 4">
    <name type="scientific">Virgisporangium aurantiacum</name>
    <dbReference type="NCBI Taxonomy" id="175570"/>
    <lineage>
        <taxon>Bacteria</taxon>
        <taxon>Bacillati</taxon>
        <taxon>Actinomycetota</taxon>
        <taxon>Actinomycetes</taxon>
        <taxon>Micromonosporales</taxon>
        <taxon>Micromonosporaceae</taxon>
        <taxon>Virgisporangium</taxon>
    </lineage>
</organism>
<dbReference type="SMART" id="SM00422">
    <property type="entry name" value="HTH_MERR"/>
    <property type="match status" value="1"/>
</dbReference>
<protein>
    <recommendedName>
        <fullName evidence="2">HTH merR-type domain-containing protein</fullName>
    </recommendedName>
</protein>
<keyword evidence="4" id="KW-1185">Reference proteome</keyword>
<feature type="domain" description="HTH merR-type" evidence="2">
    <location>
        <begin position="44"/>
        <end position="112"/>
    </location>
</feature>
<dbReference type="PANTHER" id="PTHR30204:SF93">
    <property type="entry name" value="HTH MERR-TYPE DOMAIN-CONTAINING PROTEIN"/>
    <property type="match status" value="1"/>
</dbReference>
<keyword evidence="1" id="KW-0238">DNA-binding</keyword>
<dbReference type="InterPro" id="IPR000551">
    <property type="entry name" value="MerR-type_HTH_dom"/>
</dbReference>
<dbReference type="Pfam" id="PF13411">
    <property type="entry name" value="MerR_1"/>
    <property type="match status" value="1"/>
</dbReference>
<dbReference type="PROSITE" id="PS50937">
    <property type="entry name" value="HTH_MERR_2"/>
    <property type="match status" value="1"/>
</dbReference>
<dbReference type="GO" id="GO:0003700">
    <property type="term" value="F:DNA-binding transcription factor activity"/>
    <property type="evidence" value="ECO:0007669"/>
    <property type="project" value="InterPro"/>
</dbReference>
<gene>
    <name evidence="3" type="ORF">Vau01_108650</name>
</gene>
<dbReference type="CDD" id="cd00592">
    <property type="entry name" value="HTH_MerR-like"/>
    <property type="match status" value="1"/>
</dbReference>
<comment type="caution">
    <text evidence="3">The sequence shown here is derived from an EMBL/GenBank/DDBJ whole genome shotgun (WGS) entry which is preliminary data.</text>
</comment>
<sequence>MSSSPIIASESGVPGVGSGVLVVVDMVTSLRPNVDMKSSDEQPLLSIGEAAARFGLAPHVLRHWESVGLLAPARAVAGRRRYGRDQLYRIAIILRAKEVGFGLDDIRAIMTAPNPATRTDLLRGHRADLARRIARAQTSLDLIDCALGCEHEDLGACPHFQAILTDRIAMTAAPTTA</sequence>
<dbReference type="PANTHER" id="PTHR30204">
    <property type="entry name" value="REDOX-CYCLING DRUG-SENSING TRANSCRIPTIONAL ACTIVATOR SOXR"/>
    <property type="match status" value="1"/>
</dbReference>
<proteinExistence type="predicted"/>
<reference evidence="3" key="1">
    <citation type="submission" date="2021-01" db="EMBL/GenBank/DDBJ databases">
        <title>Whole genome shotgun sequence of Virgisporangium aurantiacum NBRC 16421.</title>
        <authorList>
            <person name="Komaki H."/>
            <person name="Tamura T."/>
        </authorList>
    </citation>
    <scope>NUCLEOTIDE SEQUENCE</scope>
    <source>
        <strain evidence="3">NBRC 16421</strain>
    </source>
</reference>
<evidence type="ECO:0000313" key="3">
    <source>
        <dbReference type="EMBL" id="GIJ63349.1"/>
    </source>
</evidence>
<dbReference type="InterPro" id="IPR047057">
    <property type="entry name" value="MerR_fam"/>
</dbReference>
<evidence type="ECO:0000313" key="4">
    <source>
        <dbReference type="Proteomes" id="UP000612585"/>
    </source>
</evidence>
<dbReference type="AlphaFoldDB" id="A0A8J3ZFT3"/>
<dbReference type="Gene3D" id="1.10.1660.10">
    <property type="match status" value="1"/>
</dbReference>
<accession>A0A8J3ZFT3</accession>
<dbReference type="GO" id="GO:0003677">
    <property type="term" value="F:DNA binding"/>
    <property type="evidence" value="ECO:0007669"/>
    <property type="project" value="UniProtKB-KW"/>
</dbReference>
<dbReference type="InterPro" id="IPR009061">
    <property type="entry name" value="DNA-bd_dom_put_sf"/>
</dbReference>
<name>A0A8J3ZFT3_9ACTN</name>
<dbReference type="SUPFAM" id="SSF46955">
    <property type="entry name" value="Putative DNA-binding domain"/>
    <property type="match status" value="1"/>
</dbReference>
<dbReference type="Proteomes" id="UP000612585">
    <property type="component" value="Unassembled WGS sequence"/>
</dbReference>
<dbReference type="PRINTS" id="PR00040">
    <property type="entry name" value="HTHMERR"/>
</dbReference>
<dbReference type="EMBL" id="BOPG01000092">
    <property type="protein sequence ID" value="GIJ63349.1"/>
    <property type="molecule type" value="Genomic_DNA"/>
</dbReference>